<evidence type="ECO:0000256" key="1">
    <source>
        <dbReference type="ARBA" id="ARBA00010101"/>
    </source>
</evidence>
<evidence type="ECO:0000256" key="6">
    <source>
        <dbReference type="ARBA" id="ARBA00023209"/>
    </source>
</evidence>
<evidence type="ECO:0000313" key="12">
    <source>
        <dbReference type="Proteomes" id="UP000305067"/>
    </source>
</evidence>
<feature type="compositionally biased region" description="Acidic residues" evidence="9">
    <location>
        <begin position="31"/>
        <end position="40"/>
    </location>
</feature>
<dbReference type="OrthoDB" id="17102at2759"/>
<protein>
    <recommendedName>
        <fullName evidence="8">choline-phosphate cytidylyltransferase</fullName>
        <ecNumber evidence="8">2.7.7.15</ecNumber>
    </recommendedName>
</protein>
<feature type="domain" description="Cytidyltransferase-like" evidence="10">
    <location>
        <begin position="218"/>
        <end position="345"/>
    </location>
</feature>
<dbReference type="CDD" id="cd02174">
    <property type="entry name" value="CCT"/>
    <property type="match status" value="1"/>
</dbReference>
<dbReference type="Proteomes" id="UP000305067">
    <property type="component" value="Unassembled WGS sequence"/>
</dbReference>
<organism evidence="11 12">
    <name type="scientific">Pterulicium gracile</name>
    <dbReference type="NCBI Taxonomy" id="1884261"/>
    <lineage>
        <taxon>Eukaryota</taxon>
        <taxon>Fungi</taxon>
        <taxon>Dikarya</taxon>
        <taxon>Basidiomycota</taxon>
        <taxon>Agaricomycotina</taxon>
        <taxon>Agaricomycetes</taxon>
        <taxon>Agaricomycetidae</taxon>
        <taxon>Agaricales</taxon>
        <taxon>Pleurotineae</taxon>
        <taxon>Pterulaceae</taxon>
        <taxon>Pterulicium</taxon>
    </lineage>
</organism>
<feature type="region of interest" description="Disordered" evidence="9">
    <location>
        <begin position="1"/>
        <end position="130"/>
    </location>
</feature>
<evidence type="ECO:0000256" key="3">
    <source>
        <dbReference type="ARBA" id="ARBA00022679"/>
    </source>
</evidence>
<keyword evidence="6" id="KW-0594">Phospholipid biosynthesis</keyword>
<comment type="similarity">
    <text evidence="1">Belongs to the cytidylyltransferase family.</text>
</comment>
<dbReference type="InterPro" id="IPR004821">
    <property type="entry name" value="Cyt_trans-like"/>
</dbReference>
<name>A0A5C3Q6T5_9AGAR</name>
<evidence type="ECO:0000256" key="4">
    <source>
        <dbReference type="ARBA" id="ARBA00022695"/>
    </source>
</evidence>
<evidence type="ECO:0000256" key="2">
    <source>
        <dbReference type="ARBA" id="ARBA00022516"/>
    </source>
</evidence>
<proteinExistence type="inferred from homology"/>
<dbReference type="NCBIfam" id="TIGR00125">
    <property type="entry name" value="cyt_tran_rel"/>
    <property type="match status" value="1"/>
</dbReference>
<keyword evidence="12" id="KW-1185">Reference proteome</keyword>
<dbReference type="SUPFAM" id="SSF52374">
    <property type="entry name" value="Nucleotidylyl transferase"/>
    <property type="match status" value="1"/>
</dbReference>
<keyword evidence="5" id="KW-0443">Lipid metabolism</keyword>
<reference evidence="11 12" key="1">
    <citation type="journal article" date="2019" name="Nat. Ecol. Evol.">
        <title>Megaphylogeny resolves global patterns of mushroom evolution.</title>
        <authorList>
            <person name="Varga T."/>
            <person name="Krizsan K."/>
            <person name="Foldi C."/>
            <person name="Dima B."/>
            <person name="Sanchez-Garcia M."/>
            <person name="Sanchez-Ramirez S."/>
            <person name="Szollosi G.J."/>
            <person name="Szarkandi J.G."/>
            <person name="Papp V."/>
            <person name="Albert L."/>
            <person name="Andreopoulos W."/>
            <person name="Angelini C."/>
            <person name="Antonin V."/>
            <person name="Barry K.W."/>
            <person name="Bougher N.L."/>
            <person name="Buchanan P."/>
            <person name="Buyck B."/>
            <person name="Bense V."/>
            <person name="Catcheside P."/>
            <person name="Chovatia M."/>
            <person name="Cooper J."/>
            <person name="Damon W."/>
            <person name="Desjardin D."/>
            <person name="Finy P."/>
            <person name="Geml J."/>
            <person name="Haridas S."/>
            <person name="Hughes K."/>
            <person name="Justo A."/>
            <person name="Karasinski D."/>
            <person name="Kautmanova I."/>
            <person name="Kiss B."/>
            <person name="Kocsube S."/>
            <person name="Kotiranta H."/>
            <person name="LaButti K.M."/>
            <person name="Lechner B.E."/>
            <person name="Liimatainen K."/>
            <person name="Lipzen A."/>
            <person name="Lukacs Z."/>
            <person name="Mihaltcheva S."/>
            <person name="Morgado L.N."/>
            <person name="Niskanen T."/>
            <person name="Noordeloos M.E."/>
            <person name="Ohm R.A."/>
            <person name="Ortiz-Santana B."/>
            <person name="Ovrebo C."/>
            <person name="Racz N."/>
            <person name="Riley R."/>
            <person name="Savchenko A."/>
            <person name="Shiryaev A."/>
            <person name="Soop K."/>
            <person name="Spirin V."/>
            <person name="Szebenyi C."/>
            <person name="Tomsovsky M."/>
            <person name="Tulloss R.E."/>
            <person name="Uehling J."/>
            <person name="Grigoriev I.V."/>
            <person name="Vagvolgyi C."/>
            <person name="Papp T."/>
            <person name="Martin F.M."/>
            <person name="Miettinen O."/>
            <person name="Hibbett D.S."/>
            <person name="Nagy L.G."/>
        </authorList>
    </citation>
    <scope>NUCLEOTIDE SEQUENCE [LARGE SCALE GENOMIC DNA]</scope>
    <source>
        <strain evidence="11 12">CBS 309.79</strain>
    </source>
</reference>
<evidence type="ECO:0000259" key="10">
    <source>
        <dbReference type="Pfam" id="PF01467"/>
    </source>
</evidence>
<dbReference type="PANTHER" id="PTHR10739">
    <property type="entry name" value="CYTIDYLYLTRANSFERASE"/>
    <property type="match status" value="1"/>
</dbReference>
<keyword evidence="7" id="KW-1208">Phospholipid metabolism</keyword>
<sequence>MTDEKRSRVIPPKRSFGKQHPRLSDHPSYDASEEDNELTDDAASAISVPSRGNSSHSPSRPAQNSARHAPRPKHQLAVALLSDSDGVDSPTYDGDIESSATAGGRGDTPGLTNPSSSRFAHHHSSSSVSTLNTPMFTIEQRELQPETKQPVFIAKQQPEPIAGTEEPPITDATKSADFNPASLTVEDIQEFVRQAVTGEQGRDYKINPPPVGRPIRIYADGVYDLFHFGHALQLRQAKLAFPSVYLLVGVSSDEQVLTNKSQAVMTHAERCEAVRHCRWVDEVVSDCPWVLTEEFIYKHEIDYVAHDEAPYVASGHEDVYAMVKRLGRFLPTRRTPGVSTSELLERIVTGYRSHVFDEKLAKMGHAELRMGESSEGSG</sequence>
<evidence type="ECO:0000313" key="11">
    <source>
        <dbReference type="EMBL" id="TFK96867.1"/>
    </source>
</evidence>
<dbReference type="GO" id="GO:0004105">
    <property type="term" value="F:choline-phosphate cytidylyltransferase activity"/>
    <property type="evidence" value="ECO:0007669"/>
    <property type="project" value="UniProtKB-EC"/>
</dbReference>
<evidence type="ECO:0000256" key="5">
    <source>
        <dbReference type="ARBA" id="ARBA00023098"/>
    </source>
</evidence>
<dbReference type="AlphaFoldDB" id="A0A5C3Q6T5"/>
<dbReference type="GO" id="GO:0031210">
    <property type="term" value="F:phosphatidylcholine binding"/>
    <property type="evidence" value="ECO:0007669"/>
    <property type="project" value="TreeGrafter"/>
</dbReference>
<evidence type="ECO:0000256" key="9">
    <source>
        <dbReference type="SAM" id="MobiDB-lite"/>
    </source>
</evidence>
<keyword evidence="4" id="KW-0548">Nucleotidyltransferase</keyword>
<dbReference type="InterPro" id="IPR045049">
    <property type="entry name" value="Pcy1-like"/>
</dbReference>
<dbReference type="Gene3D" id="3.40.50.620">
    <property type="entry name" value="HUPs"/>
    <property type="match status" value="1"/>
</dbReference>
<dbReference type="InterPro" id="IPR014729">
    <property type="entry name" value="Rossmann-like_a/b/a_fold"/>
</dbReference>
<feature type="compositionally biased region" description="Polar residues" evidence="9">
    <location>
        <begin position="50"/>
        <end position="66"/>
    </location>
</feature>
<evidence type="ECO:0000256" key="7">
    <source>
        <dbReference type="ARBA" id="ARBA00023264"/>
    </source>
</evidence>
<dbReference type="EC" id="2.7.7.15" evidence="8"/>
<dbReference type="GO" id="GO:0005635">
    <property type="term" value="C:nuclear envelope"/>
    <property type="evidence" value="ECO:0007669"/>
    <property type="project" value="TreeGrafter"/>
</dbReference>
<dbReference type="STRING" id="1884261.A0A5C3Q6T5"/>
<keyword evidence="2" id="KW-0444">Lipid biosynthesis</keyword>
<accession>A0A5C3Q6T5</accession>
<gene>
    <name evidence="11" type="ORF">BDV98DRAFT_575339</name>
</gene>
<keyword evidence="3" id="KW-0808">Transferase</keyword>
<dbReference type="InterPro" id="IPR041723">
    <property type="entry name" value="CCT"/>
</dbReference>
<evidence type="ECO:0000256" key="8">
    <source>
        <dbReference type="ARBA" id="ARBA00026101"/>
    </source>
</evidence>
<dbReference type="Pfam" id="PF01467">
    <property type="entry name" value="CTP_transf_like"/>
    <property type="match status" value="1"/>
</dbReference>
<dbReference type="EMBL" id="ML178853">
    <property type="protein sequence ID" value="TFK96867.1"/>
    <property type="molecule type" value="Genomic_DNA"/>
</dbReference>
<dbReference type="PANTHER" id="PTHR10739:SF13">
    <property type="entry name" value="CHOLINE-PHOSPHATE CYTIDYLYLTRANSFERASE"/>
    <property type="match status" value="1"/>
</dbReference>